<keyword evidence="3" id="KW-1185">Reference proteome</keyword>
<proteinExistence type="predicted"/>
<evidence type="ECO:0000313" key="3">
    <source>
        <dbReference type="Proteomes" id="UP000199376"/>
    </source>
</evidence>
<reference evidence="2 3" key="1">
    <citation type="submission" date="2016-10" db="EMBL/GenBank/DDBJ databases">
        <authorList>
            <person name="de Groot N.N."/>
        </authorList>
    </citation>
    <scope>NUCLEOTIDE SEQUENCE [LARGE SCALE GENOMIC DNA]</scope>
    <source>
        <strain evidence="2 3">DSM 19113</strain>
    </source>
</reference>
<dbReference type="EMBL" id="FOLI01000002">
    <property type="protein sequence ID" value="SFB96969.1"/>
    <property type="molecule type" value="Genomic_DNA"/>
</dbReference>
<evidence type="ECO:0000313" key="2">
    <source>
        <dbReference type="EMBL" id="SFB96969.1"/>
    </source>
</evidence>
<dbReference type="RefSeq" id="WP_091502210.1">
    <property type="nucleotide sequence ID" value="NZ_FOLI01000002.1"/>
</dbReference>
<dbReference type="STRING" id="283737.SAMN05660453_0753"/>
<keyword evidence="1" id="KW-0175">Coiled coil</keyword>
<name>A0A1I1FBW6_9LACO</name>
<sequence>MVNRFITDENNFDKALLTDGVTYSQVEVAADEKNEKLDSEQLAVQEEKKSLLTDVSKEKENLLQIKKAVAQEINQDQGLDGNQRSIQLAQLRGSYRELLSKISDAFWADKNGSFIQYAEKQLRAQHQPGASVLQWQEASKKVAEDSARLTIEKINQDNTLTSARKSQQIQRVNEALASAENSLTNVNNTGSILAAEHNAVTTITMQHQSENLTKRLQEAQVTLDNLKHETDNQIYAETTLSSVEKQSEYNRVLTEWTKFNQALNGENVSAQNIVDMLASAKIKLVDSFEKGTSLDQVRSEVLSSLKKVYDQVFSKIQSDINLTDAEKHLMTIKLSQALASAKNDLMAMANIQDMMTVKSPAVKAMKAAYRSAEKSRYDRQEDAQAELTSFYQETVQVIQNDQTLDKEQKEREGEKLASLYGQLLKEVTNQDAESQTVINVMTKAREQVADGHIAGLSVNMQKAAANKSLADAVQDVKNLVQRDKTLLTVEKNYMQAMAFAAQTAAEQDVAYATNADEIEIANQNGLAAIKESYGRPAKPATERKSEAVDKLKKRYEKDSQAIASDVLLTSKERAEQLNQLKRDYQAGKTAIKNAAFDVQKITDALNHSLADMRTVHQTAEGLMDQIRDAKNKLKVQAVKEETAIVQDINLTEAEVEAMLSKLDSNLDMALQELSVKPNADAIEEGLLDGKALLSAAKNKPSLSLEKRRVNAERSLAIALENCHSKINSDSTLLSATKRQQLEQVQAVYDQAMTEIGRQNVTSQDVLQIERRTEQEIQNCYRTGHSLEEWRLLTSQTLEAAGNSIQHSIQGQDNVADSKKKLALEKLGLQLEKSKTAIGQEENAENIQQSYQAGMSAILKYSPDHRLLNFGKKREQAELPELTFTGVEDPVYNLQRDAMQKLFVKVESFREKENAVGKSALDNFYQEVAERLQDCQNRAAVEAAFSEQLATLNNLMAAKSSAKRQLKQSMTTALQLIDQQKQLTEIEKVNRQNALKESLRAALSAVDLEESAKNMADYMNESVGKQMDGPFNQLAKGVQTNTDFADFKTLDQQKEEAVNRLQKSSEQFLLDNDRIEQDAQKNLLEQTCQAIRNCLNADQVNQCLTSSLHALSELNSELDLTRHLLENKLQRAEKNINKNPNFVSAEKAKRIKRVKEAYQNASQTLAERVSLAHGGSFKFSVDFEKVIVLQESNSGLTLAEQKEEAKDAVAAVAAQQKAVLSKVERATVDQAVMDSESIINLAMDADRLAEVRQTSLANLRELLPAQKLANQRMKEKAERVVALIQKQEQLSAIDRESRIADVQAALEMALTNVANQSQSQKVSDDDAQLDRAVLLNGDFSGLSLSEQIAEAKKQIQRISQEEMHGLSETQRLAMDSACQRSLLLLENQKTADDLGLTLVKEIQNIQELTRAKQEAHWALDQQDYAAEQAVINRNDLTAKEKIKRIITVQDALKNAFENVDQQISVEAAEQSAHYSALNMAIFKAKQANSISLDLQKAAREAAIRQMRDLQQSLLVKKQGLPHKAEESQERALENAAARAIVNIERATDADATYSAFRIGYLNLSQLLQKKMACRAQMFAQSNQAVHRIQTNDDLTVAEKMDREKQLKKVLRETLAFVDEAESDYQITNVLQNPSFKMGLDKATDFTGIARVFDRKKKAIGKLNNLLLAAAERVRQFPVNDGEGVPVADSLTTDEKSEIQLSLEKVLRHSETELEQAESASEVDDLLDGGKKCLDLLFDDMLQARLTLINTAKQAIQDLANVPELNDVEREKRTDKIQEVLRSALERVLRQQDLVTVKQSAHQLPLIQEIMDSQQSEDQSLVDVRKTAARYLQKQFEEYIQENLLESKQEKVLVEAEKQAMEQLLNASENELYHRKGRKEVAQYCEEVLADIVAFQQAKNDSLNLIFRDNQLAKERIKHSVDLVEAEKENRMEQIALAKKESLAKIGQFASFDLQGLEDLTGHYRDLVQEALDFSSVQPLEKQQTILEEMAQETFRKERDDLKQIDLAKQVKNVISENLAVLEKDWLAEIKAGRDANQLVVIHSDLQEVVPGIVKAMLSAKQLLRNKAQEADQQIESNQTFTSQEKSKRLEMVQKAEGHVEAALYQGKTRSTVLLLAESEAFQLVVKNAQSVMDSQPLNERKKAGCAQIDAAVQKSQEFVEQSTDYSSTQKQTQQSALDLIGQSAKDRVNADEDSASMVQSIKTAVDQINQLSQIKQHLYHYLRKEAVVEKDQIWTDRQLTVQDKKMRMAAIDASLNQQLRKIDSQQSVRELKALGE</sequence>
<dbReference type="Proteomes" id="UP000199376">
    <property type="component" value="Unassembled WGS sequence"/>
</dbReference>
<protein>
    <submittedName>
        <fullName evidence="2">Uncharacterized protein</fullName>
    </submittedName>
</protein>
<organism evidence="2 3">
    <name type="scientific">Fructobacillus durionis</name>
    <dbReference type="NCBI Taxonomy" id="283737"/>
    <lineage>
        <taxon>Bacteria</taxon>
        <taxon>Bacillati</taxon>
        <taxon>Bacillota</taxon>
        <taxon>Bacilli</taxon>
        <taxon>Lactobacillales</taxon>
        <taxon>Lactobacillaceae</taxon>
        <taxon>Fructobacillus</taxon>
    </lineage>
</organism>
<feature type="coiled-coil region" evidence="1">
    <location>
        <begin position="162"/>
        <end position="229"/>
    </location>
</feature>
<evidence type="ECO:0000256" key="1">
    <source>
        <dbReference type="SAM" id="Coils"/>
    </source>
</evidence>
<accession>A0A1I1FBW6</accession>
<gene>
    <name evidence="2" type="ORF">SAMN05660453_0753</name>
</gene>